<proteinExistence type="predicted"/>
<keyword evidence="1" id="KW-0732">Signal</keyword>
<dbReference type="Proteomes" id="UP000557193">
    <property type="component" value="Unassembled WGS sequence"/>
</dbReference>
<keyword evidence="3" id="KW-1185">Reference proteome</keyword>
<evidence type="ECO:0000313" key="2">
    <source>
        <dbReference type="EMBL" id="MBB6341849.1"/>
    </source>
</evidence>
<protein>
    <submittedName>
        <fullName evidence="2">Uncharacterized protein (TIGR02285 family)</fullName>
    </submittedName>
</protein>
<reference evidence="2 3" key="1">
    <citation type="submission" date="2020-08" db="EMBL/GenBank/DDBJ databases">
        <title>Functional genomics of gut bacteria from endangered species of beetles.</title>
        <authorList>
            <person name="Carlos-Shanley C."/>
        </authorList>
    </citation>
    <scope>NUCLEOTIDE SEQUENCE [LARGE SCALE GENOMIC DNA]</scope>
    <source>
        <strain evidence="2 3">S00202</strain>
    </source>
</reference>
<name>A0A7X0BVG5_9PSED</name>
<dbReference type="EMBL" id="JACHLL010000003">
    <property type="protein sequence ID" value="MBB6341849.1"/>
    <property type="molecule type" value="Genomic_DNA"/>
</dbReference>
<dbReference type="AlphaFoldDB" id="A0A7X0BVG5"/>
<sequence>MLKLLPLCLLLLCPSLSAAERLVWGLLPTPGHVNVVDGKPKDGAALESLWLLARHLPDIEMEYQLVNAPRLERALSEGAPLCTSGSIRNAKRDRLAYFVPYLLVTPMQLIVRAGEQERFPRRDGKVLLPQLFADPQLRGAFATSRIYPQPLAATLEQAHRAGQLQALGVWTDQLLLMLSHGRFDYSFEFMAPVRAIARNPQLGKALTTLPLADFDEMAESGLYCSRSAWGRAMAERLDGAVRALAAEQQPLLEFYRRHLTADSYRDYAPAIAAHYRQRAQGPSRFE</sequence>
<evidence type="ECO:0000313" key="3">
    <source>
        <dbReference type="Proteomes" id="UP000557193"/>
    </source>
</evidence>
<feature type="signal peptide" evidence="1">
    <location>
        <begin position="1"/>
        <end position="18"/>
    </location>
</feature>
<organism evidence="2 3">
    <name type="scientific">Pseudomonas fluvialis</name>
    <dbReference type="NCBI Taxonomy" id="1793966"/>
    <lineage>
        <taxon>Bacteria</taxon>
        <taxon>Pseudomonadati</taxon>
        <taxon>Pseudomonadota</taxon>
        <taxon>Gammaproteobacteria</taxon>
        <taxon>Pseudomonadales</taxon>
        <taxon>Pseudomonadaceae</taxon>
        <taxon>Pseudomonas</taxon>
    </lineage>
</organism>
<feature type="chain" id="PRO_5030725518" evidence="1">
    <location>
        <begin position="19"/>
        <end position="286"/>
    </location>
</feature>
<comment type="caution">
    <text evidence="2">The sequence shown here is derived from an EMBL/GenBank/DDBJ whole genome shotgun (WGS) entry which is preliminary data.</text>
</comment>
<dbReference type="SUPFAM" id="SSF53850">
    <property type="entry name" value="Periplasmic binding protein-like II"/>
    <property type="match status" value="1"/>
</dbReference>
<dbReference type="RefSeq" id="WP_184682905.1">
    <property type="nucleotide sequence ID" value="NZ_JACHLL010000003.1"/>
</dbReference>
<gene>
    <name evidence="2" type="ORF">HNP49_002017</name>
</gene>
<accession>A0A7X0BVG5</accession>
<evidence type="ECO:0000256" key="1">
    <source>
        <dbReference type="SAM" id="SignalP"/>
    </source>
</evidence>